<dbReference type="OrthoDB" id="387240at2"/>
<feature type="domain" description="VWFA" evidence="1">
    <location>
        <begin position="326"/>
        <end position="425"/>
    </location>
</feature>
<dbReference type="SUPFAM" id="SSF53300">
    <property type="entry name" value="vWA-like"/>
    <property type="match status" value="1"/>
</dbReference>
<gene>
    <name evidence="2" type="ORF">SAMN05216522_10917</name>
</gene>
<organism evidence="2 3">
    <name type="scientific">Rosenbergiella nectarea</name>
    <dbReference type="NCBI Taxonomy" id="988801"/>
    <lineage>
        <taxon>Bacteria</taxon>
        <taxon>Pseudomonadati</taxon>
        <taxon>Pseudomonadota</taxon>
        <taxon>Gammaproteobacteria</taxon>
        <taxon>Enterobacterales</taxon>
        <taxon>Erwiniaceae</taxon>
        <taxon>Rosenbergiella</taxon>
    </lineage>
</organism>
<accession>A0A1H9K873</accession>
<protein>
    <submittedName>
        <fullName evidence="2">Uncharacterized protein, contains a von Willebrand factor type A (VWA) domain</fullName>
    </submittedName>
</protein>
<proteinExistence type="predicted"/>
<evidence type="ECO:0000313" key="2">
    <source>
        <dbReference type="EMBL" id="SEQ95426.1"/>
    </source>
</evidence>
<dbReference type="InterPro" id="IPR036465">
    <property type="entry name" value="vWFA_dom_sf"/>
</dbReference>
<dbReference type="AlphaFoldDB" id="A0A1H9K873"/>
<dbReference type="Gene3D" id="3.40.50.410">
    <property type="entry name" value="von Willebrand factor, type A domain"/>
    <property type="match status" value="1"/>
</dbReference>
<dbReference type="NCBIfam" id="NF008230">
    <property type="entry name" value="PRK10997.1"/>
    <property type="match status" value="1"/>
</dbReference>
<dbReference type="STRING" id="988801.SAMN05216522_10917"/>
<name>A0A1H9K873_9GAMM</name>
<dbReference type="PANTHER" id="PTHR36846">
    <property type="entry name" value="PROTEIN VIAA"/>
    <property type="match status" value="1"/>
</dbReference>
<keyword evidence="3" id="KW-1185">Reference proteome</keyword>
<dbReference type="EMBL" id="FOGC01000009">
    <property type="protein sequence ID" value="SEQ95426.1"/>
    <property type="molecule type" value="Genomic_DNA"/>
</dbReference>
<evidence type="ECO:0000313" key="3">
    <source>
        <dbReference type="Proteomes" id="UP000242515"/>
    </source>
</evidence>
<evidence type="ECO:0000259" key="1">
    <source>
        <dbReference type="Pfam" id="PF13519"/>
    </source>
</evidence>
<sequence length="486" mass="56309">MISLDTLLNLLTLNDSINLNDFLATVLTAPQLVLLFEKSPKLKKMLQRELPQIKASITQQLKDTPVPDQLAQEFAFYTQTLGLTYYQFTQQLQQTCQQLELLNSPFYEEAQSLLKQTGGESLTPAQHSLFIQRWRMNLTLQALTLNDDLLEQHKQRLIEELKKQLAMSGFLAPLLNDDEEMSHGRLWDLSKSSLHTADSERLTEYSHFLRSQPQLNELAQKLGRSRESKAIAAENTQLGVEQRLQSMTCSFPEEVQGVHQCDDVLRLLPPELASLSLNELEIEFYRKLIEKRLLTYQLQGEDHQVVTTQRPVIYQEKEQQPKGPFIVCVDTSGSMGGFNERCAKAFCLALLKIAFQENRRCFVMMFTQEIIQYELTAESGMPQLIRFLSQRFRGGTDIGHCLQEAVKLLQTDTWQEADVVVISDFVAQRLSEETQQQIRQQQQLHQQRFHAVTLSDHGKPRLYPIFDFIWPFDTRLKSRLKRYVRR</sequence>
<dbReference type="InterPro" id="IPR002035">
    <property type="entry name" value="VWF_A"/>
</dbReference>
<dbReference type="RefSeq" id="WP_092676872.1">
    <property type="nucleotide sequence ID" value="NZ_FOGC01000009.1"/>
</dbReference>
<dbReference type="Proteomes" id="UP000242515">
    <property type="component" value="Unassembled WGS sequence"/>
</dbReference>
<reference evidence="3" key="1">
    <citation type="submission" date="2016-10" db="EMBL/GenBank/DDBJ databases">
        <authorList>
            <person name="Varghese N."/>
            <person name="Submissions S."/>
        </authorList>
    </citation>
    <scope>NUCLEOTIDE SEQUENCE [LARGE SCALE GENOMIC DNA]</scope>
    <source>
        <strain evidence="3">8N4</strain>
    </source>
</reference>
<dbReference type="Pfam" id="PF13519">
    <property type="entry name" value="VWA_2"/>
    <property type="match status" value="1"/>
</dbReference>
<dbReference type="GO" id="GO:0005829">
    <property type="term" value="C:cytosol"/>
    <property type="evidence" value="ECO:0007669"/>
    <property type="project" value="TreeGrafter"/>
</dbReference>
<dbReference type="PANTHER" id="PTHR36846:SF1">
    <property type="entry name" value="PROTEIN VIAA"/>
    <property type="match status" value="1"/>
</dbReference>
<dbReference type="CDD" id="cd01462">
    <property type="entry name" value="VWA_YIEM_type"/>
    <property type="match status" value="1"/>
</dbReference>